<comment type="caution">
    <text evidence="1">The sequence shown here is derived from an EMBL/GenBank/DDBJ whole genome shotgun (WGS) entry which is preliminary data.</text>
</comment>
<gene>
    <name evidence="1" type="ORF">PSON_ATCC_30995.1.T1190129</name>
</gene>
<sequence>MKTLGDCHKINQICEFLKRWQFSCFSGFYQQLEFGYLMGIFINWFNQLKDMNEKYIMKFRLKKQHRVKILYTQLLWKIQINLDIGS</sequence>
<dbReference type="AlphaFoldDB" id="A0A8S1QTQ1"/>
<dbReference type="Proteomes" id="UP000692954">
    <property type="component" value="Unassembled WGS sequence"/>
</dbReference>
<dbReference type="EMBL" id="CAJJDN010000119">
    <property type="protein sequence ID" value="CAD8119031.1"/>
    <property type="molecule type" value="Genomic_DNA"/>
</dbReference>
<accession>A0A8S1QTQ1</accession>
<proteinExistence type="predicted"/>
<organism evidence="1 2">
    <name type="scientific">Paramecium sonneborni</name>
    <dbReference type="NCBI Taxonomy" id="65129"/>
    <lineage>
        <taxon>Eukaryota</taxon>
        <taxon>Sar</taxon>
        <taxon>Alveolata</taxon>
        <taxon>Ciliophora</taxon>
        <taxon>Intramacronucleata</taxon>
        <taxon>Oligohymenophorea</taxon>
        <taxon>Peniculida</taxon>
        <taxon>Parameciidae</taxon>
        <taxon>Paramecium</taxon>
    </lineage>
</organism>
<protein>
    <submittedName>
        <fullName evidence="1">Uncharacterized protein</fullName>
    </submittedName>
</protein>
<reference evidence="1" key="1">
    <citation type="submission" date="2021-01" db="EMBL/GenBank/DDBJ databases">
        <authorList>
            <consortium name="Genoscope - CEA"/>
            <person name="William W."/>
        </authorList>
    </citation>
    <scope>NUCLEOTIDE SEQUENCE</scope>
</reference>
<evidence type="ECO:0000313" key="1">
    <source>
        <dbReference type="EMBL" id="CAD8119031.1"/>
    </source>
</evidence>
<name>A0A8S1QTQ1_9CILI</name>
<evidence type="ECO:0000313" key="2">
    <source>
        <dbReference type="Proteomes" id="UP000692954"/>
    </source>
</evidence>
<keyword evidence="2" id="KW-1185">Reference proteome</keyword>